<evidence type="ECO:0000256" key="4">
    <source>
        <dbReference type="ARBA" id="ARBA00022984"/>
    </source>
</evidence>
<dbReference type="Pfam" id="PF03734">
    <property type="entry name" value="YkuD"/>
    <property type="match status" value="1"/>
</dbReference>
<keyword evidence="5" id="KW-0961">Cell wall biogenesis/degradation</keyword>
<gene>
    <name evidence="7" type="ORF">UFOPK4098_00794</name>
    <name evidence="8" type="ORF">UFOPK4347_00359</name>
</gene>
<dbReference type="GO" id="GO:0016740">
    <property type="term" value="F:transferase activity"/>
    <property type="evidence" value="ECO:0007669"/>
    <property type="project" value="UniProtKB-KW"/>
</dbReference>
<dbReference type="GO" id="GO:0008360">
    <property type="term" value="P:regulation of cell shape"/>
    <property type="evidence" value="ECO:0007669"/>
    <property type="project" value="UniProtKB-KW"/>
</dbReference>
<dbReference type="InterPro" id="IPR005490">
    <property type="entry name" value="LD_TPept_cat_dom"/>
</dbReference>
<keyword evidence="3" id="KW-0133">Cell shape</keyword>
<evidence type="ECO:0000256" key="3">
    <source>
        <dbReference type="ARBA" id="ARBA00022960"/>
    </source>
</evidence>
<organism evidence="8">
    <name type="scientific">freshwater metagenome</name>
    <dbReference type="NCBI Taxonomy" id="449393"/>
    <lineage>
        <taxon>unclassified sequences</taxon>
        <taxon>metagenomes</taxon>
        <taxon>ecological metagenomes</taxon>
    </lineage>
</organism>
<protein>
    <submittedName>
        <fullName evidence="8">Unannotated protein</fullName>
    </submittedName>
</protein>
<dbReference type="GO" id="GO:0009252">
    <property type="term" value="P:peptidoglycan biosynthetic process"/>
    <property type="evidence" value="ECO:0007669"/>
    <property type="project" value="UniProtKB-UniPathway"/>
</dbReference>
<dbReference type="AlphaFoldDB" id="A0A6J7U8J1"/>
<evidence type="ECO:0000313" key="7">
    <source>
        <dbReference type="EMBL" id="CAB5019859.1"/>
    </source>
</evidence>
<keyword evidence="2" id="KW-0808">Transferase</keyword>
<name>A0A6J7U8J1_9ZZZZ</name>
<dbReference type="InterPro" id="IPR038063">
    <property type="entry name" value="Transpep_catalytic_dom"/>
</dbReference>
<dbReference type="PANTHER" id="PTHR38589:SF1">
    <property type="entry name" value="BLR0621 PROTEIN"/>
    <property type="match status" value="1"/>
</dbReference>
<feature type="domain" description="L,D-TPase catalytic" evidence="6">
    <location>
        <begin position="26"/>
        <end position="206"/>
    </location>
</feature>
<evidence type="ECO:0000313" key="8">
    <source>
        <dbReference type="EMBL" id="CAB5061206.1"/>
    </source>
</evidence>
<reference evidence="8" key="1">
    <citation type="submission" date="2020-05" db="EMBL/GenBank/DDBJ databases">
        <authorList>
            <person name="Chiriac C."/>
            <person name="Salcher M."/>
            <person name="Ghai R."/>
            <person name="Kavagutti S V."/>
        </authorList>
    </citation>
    <scope>NUCLEOTIDE SEQUENCE</scope>
</reference>
<dbReference type="EMBL" id="CAFBPN010000034">
    <property type="protein sequence ID" value="CAB5019859.1"/>
    <property type="molecule type" value="Genomic_DNA"/>
</dbReference>
<dbReference type="CDD" id="cd16913">
    <property type="entry name" value="YkuD_like"/>
    <property type="match status" value="1"/>
</dbReference>
<dbReference type="GO" id="GO:0071555">
    <property type="term" value="P:cell wall organization"/>
    <property type="evidence" value="ECO:0007669"/>
    <property type="project" value="UniProtKB-KW"/>
</dbReference>
<dbReference type="EMBL" id="CAFBQU010000005">
    <property type="protein sequence ID" value="CAB5061206.1"/>
    <property type="molecule type" value="Genomic_DNA"/>
</dbReference>
<dbReference type="SUPFAM" id="SSF141523">
    <property type="entry name" value="L,D-transpeptidase catalytic domain-like"/>
    <property type="match status" value="1"/>
</dbReference>
<accession>A0A6J7U8J1</accession>
<evidence type="ECO:0000256" key="5">
    <source>
        <dbReference type="ARBA" id="ARBA00023316"/>
    </source>
</evidence>
<sequence length="216" mass="23772">MHADNTPVLNIAESLIGNAQQVVVVENTAKERSSATLSVYIKSDLGWHKQFGSIPVRIGRNGFSQRHREGDGTTPMGSYGIPLVFGIAPIPDNGFPFIQIRENYCWVLRQTQKTYNTLMKGSKCAQGDEDLYRIAKGGPYRRSIVLDFNMNPVVRGHGGAIFIHSHSYYSSGKTKPTSGCVSLTNAHLVKLLQILDASLQTRVVMGTKSFLSSSIR</sequence>
<dbReference type="UniPathway" id="UPA00219"/>
<evidence type="ECO:0000256" key="1">
    <source>
        <dbReference type="ARBA" id="ARBA00004752"/>
    </source>
</evidence>
<dbReference type="PANTHER" id="PTHR38589">
    <property type="entry name" value="BLR0621 PROTEIN"/>
    <property type="match status" value="1"/>
</dbReference>
<evidence type="ECO:0000256" key="2">
    <source>
        <dbReference type="ARBA" id="ARBA00022679"/>
    </source>
</evidence>
<proteinExistence type="predicted"/>
<comment type="pathway">
    <text evidence="1">Cell wall biogenesis; peptidoglycan biosynthesis.</text>
</comment>
<dbReference type="PROSITE" id="PS52029">
    <property type="entry name" value="LD_TPASE"/>
    <property type="match status" value="1"/>
</dbReference>
<evidence type="ECO:0000259" key="6">
    <source>
        <dbReference type="PROSITE" id="PS52029"/>
    </source>
</evidence>
<keyword evidence="4" id="KW-0573">Peptidoglycan synthesis</keyword>